<protein>
    <submittedName>
        <fullName evidence="1">Uncharacterized protein</fullName>
    </submittedName>
</protein>
<evidence type="ECO:0000313" key="1">
    <source>
        <dbReference type="EMBL" id="KAK4360312.1"/>
    </source>
</evidence>
<comment type="caution">
    <text evidence="1">The sequence shown here is derived from an EMBL/GenBank/DDBJ whole genome shotgun (WGS) entry which is preliminary data.</text>
</comment>
<dbReference type="Proteomes" id="UP001291623">
    <property type="component" value="Unassembled WGS sequence"/>
</dbReference>
<reference evidence="1" key="1">
    <citation type="submission" date="2023-12" db="EMBL/GenBank/DDBJ databases">
        <title>Genome assembly of Anisodus tanguticus.</title>
        <authorList>
            <person name="Wang Y.-J."/>
        </authorList>
    </citation>
    <scope>NUCLEOTIDE SEQUENCE</scope>
    <source>
        <strain evidence="1">KB-2021</strain>
        <tissue evidence="1">Leaf</tissue>
    </source>
</reference>
<name>A0AAE1RZ51_9SOLA</name>
<evidence type="ECO:0000313" key="2">
    <source>
        <dbReference type="Proteomes" id="UP001291623"/>
    </source>
</evidence>
<proteinExistence type="predicted"/>
<gene>
    <name evidence="1" type="ORF">RND71_019264</name>
</gene>
<organism evidence="1 2">
    <name type="scientific">Anisodus tanguticus</name>
    <dbReference type="NCBI Taxonomy" id="243964"/>
    <lineage>
        <taxon>Eukaryota</taxon>
        <taxon>Viridiplantae</taxon>
        <taxon>Streptophyta</taxon>
        <taxon>Embryophyta</taxon>
        <taxon>Tracheophyta</taxon>
        <taxon>Spermatophyta</taxon>
        <taxon>Magnoliopsida</taxon>
        <taxon>eudicotyledons</taxon>
        <taxon>Gunneridae</taxon>
        <taxon>Pentapetalae</taxon>
        <taxon>asterids</taxon>
        <taxon>lamiids</taxon>
        <taxon>Solanales</taxon>
        <taxon>Solanaceae</taxon>
        <taxon>Solanoideae</taxon>
        <taxon>Hyoscyameae</taxon>
        <taxon>Anisodus</taxon>
    </lineage>
</organism>
<dbReference type="EMBL" id="JAVYJV010000010">
    <property type="protein sequence ID" value="KAK4360312.1"/>
    <property type="molecule type" value="Genomic_DNA"/>
</dbReference>
<sequence>MSTLSANGYLMKKLGNPKIRHCFREGNQFAHALAQQGTKEDVTKFDSLAT</sequence>
<dbReference type="AlphaFoldDB" id="A0AAE1RZ51"/>
<keyword evidence="2" id="KW-1185">Reference proteome</keyword>
<accession>A0AAE1RZ51</accession>